<keyword evidence="3" id="KW-1185">Reference proteome</keyword>
<protein>
    <submittedName>
        <fullName evidence="2">Uncharacterized protein</fullName>
    </submittedName>
</protein>
<evidence type="ECO:0000313" key="2">
    <source>
        <dbReference type="EMBL" id="MEY9451514.1"/>
    </source>
</evidence>
<proteinExistence type="predicted"/>
<comment type="caution">
    <text evidence="2">The sequence shown here is derived from an EMBL/GenBank/DDBJ whole genome shotgun (WGS) entry which is preliminary data.</text>
</comment>
<sequence>MSIEAKAYKCATEQMPAFLELLQSPVRLLPIVFVSPYANGDPTKLDADAMAQRLAGVAIVVNLQDPQVTWDIADAIGRSMSCFDGAARIYWPGFSPDQDPRRHRLYFGAKIRDLGATIIERSIERSIFTVAAFRFVPDPRLNDIVREVEQKDRQQRLENKKESSGIEWEEISVSLDAELTSATERIKNLESEISNLKANQEVLFSARTPGEIEDDEPATEETAPPKSVEEACIRAKDFAHLSILDSAFDAAKKSPFKRPADILEALSSLEEIAALGPGVDVLQQLKDRGWGKRSSMHISATTKAQNGKHYQFKYNNKWEYFEPHITLGSGDANSCASIHFLVDSQLKKFIVGYVGEHLPNTKT</sequence>
<gene>
    <name evidence="2" type="ORF">ABIG07_000462</name>
</gene>
<evidence type="ECO:0000313" key="3">
    <source>
        <dbReference type="Proteomes" id="UP001565369"/>
    </source>
</evidence>
<accession>A0ABV4FIX4</accession>
<organism evidence="2 3">
    <name type="scientific">Bradyrhizobium ottawaense</name>
    <dbReference type="NCBI Taxonomy" id="931866"/>
    <lineage>
        <taxon>Bacteria</taxon>
        <taxon>Pseudomonadati</taxon>
        <taxon>Pseudomonadota</taxon>
        <taxon>Alphaproteobacteria</taxon>
        <taxon>Hyphomicrobiales</taxon>
        <taxon>Nitrobacteraceae</taxon>
        <taxon>Bradyrhizobium</taxon>
    </lineage>
</organism>
<keyword evidence="1" id="KW-0175">Coiled coil</keyword>
<feature type="coiled-coil region" evidence="1">
    <location>
        <begin position="172"/>
        <end position="206"/>
    </location>
</feature>
<dbReference type="EMBL" id="JBGBZJ010000002">
    <property type="protein sequence ID" value="MEY9451514.1"/>
    <property type="molecule type" value="Genomic_DNA"/>
</dbReference>
<reference evidence="2 3" key="1">
    <citation type="submission" date="2024-07" db="EMBL/GenBank/DDBJ databases">
        <title>Genomic Encyclopedia of Type Strains, Phase V (KMG-V): Genome sequencing to study the core and pangenomes of soil and plant-associated prokaryotes.</title>
        <authorList>
            <person name="Whitman W."/>
        </authorList>
    </citation>
    <scope>NUCLEOTIDE SEQUENCE [LARGE SCALE GENOMIC DNA]</scope>
    <source>
        <strain evidence="2 3">USDA 152</strain>
    </source>
</reference>
<evidence type="ECO:0000256" key="1">
    <source>
        <dbReference type="SAM" id="Coils"/>
    </source>
</evidence>
<dbReference type="RefSeq" id="WP_038975147.1">
    <property type="nucleotide sequence ID" value="NZ_CP150124.1"/>
</dbReference>
<dbReference type="Proteomes" id="UP001565369">
    <property type="component" value="Unassembled WGS sequence"/>
</dbReference>
<name>A0ABV4FIX4_9BRAD</name>